<protein>
    <submittedName>
        <fullName evidence="2">Uncharacterized protein</fullName>
    </submittedName>
</protein>
<dbReference type="RefSeq" id="WP_212643857.1">
    <property type="nucleotide sequence ID" value="NZ_CP074132.1"/>
</dbReference>
<keyword evidence="3" id="KW-1185">Reference proteome</keyword>
<gene>
    <name evidence="2" type="ORF">KGD83_12105</name>
</gene>
<proteinExistence type="predicted"/>
<organism evidence="2 3">
    <name type="scientific">Nocardiopsis akebiae</name>
    <dbReference type="NCBI Taxonomy" id="2831968"/>
    <lineage>
        <taxon>Bacteria</taxon>
        <taxon>Bacillati</taxon>
        <taxon>Actinomycetota</taxon>
        <taxon>Actinomycetes</taxon>
        <taxon>Streptosporangiales</taxon>
        <taxon>Nocardiopsidaceae</taxon>
        <taxon>Nocardiopsis</taxon>
    </lineage>
</organism>
<feature type="region of interest" description="Disordered" evidence="1">
    <location>
        <begin position="1"/>
        <end position="47"/>
    </location>
</feature>
<reference evidence="3" key="1">
    <citation type="submission" date="2021-05" db="EMBL/GenBank/DDBJ databases">
        <title>Direct Submission.</title>
        <authorList>
            <person name="Li K."/>
            <person name="Gao J."/>
        </authorList>
    </citation>
    <scope>NUCLEOTIDE SEQUENCE [LARGE SCALE GENOMIC DNA]</scope>
    <source>
        <strain evidence="3">HDS12</strain>
    </source>
</reference>
<evidence type="ECO:0000256" key="1">
    <source>
        <dbReference type="SAM" id="MobiDB-lite"/>
    </source>
</evidence>
<evidence type="ECO:0000313" key="2">
    <source>
        <dbReference type="EMBL" id="QUX31164.1"/>
    </source>
</evidence>
<accession>A0ABX8C9Q7</accession>
<evidence type="ECO:0000313" key="3">
    <source>
        <dbReference type="Proteomes" id="UP000678016"/>
    </source>
</evidence>
<dbReference type="Proteomes" id="UP000678016">
    <property type="component" value="Chromosome"/>
</dbReference>
<dbReference type="EMBL" id="CP074132">
    <property type="protein sequence ID" value="QUX31164.1"/>
    <property type="molecule type" value="Genomic_DNA"/>
</dbReference>
<sequence length="678" mass="76171">MSADGVEQKESPPEGGDAPPSENEPSPAGEEEGKAQRKSPWGNKIRRNQGQAVNAARIDGGVHYHEHIGEGATRRLRHAARVSEERLKEIRDTFCPRDAGKYALFQEELRSRGTGVITGKPGTGRAFTAVHAMITCRPANPVEELSVDPTERDAGVSLINIDSEHSRFLDLTPLGAPTPTQRIALRSLADDAHRAGALLVLIASPGQREEYLTEYPVCLHIDAPARAVDVFQRAMEKRYGAEIVDHWLRDPGVRDALEGAEPARAIRLAQEAFRLRSSYEDEADWIKNVLEDYDDTTEELARWFTRHDLEKEFRRVLLATVALLEGGDRTVVVSQARRLAQEWYIPSMWRTPISGEGLTAHLWEIGAHVREDRVHFNRRMFGDEVLDYLWREHPETRVSVQEWAAEAVTELDAPPRAEAARRWLRLARRHRDTTPVRTLIDRWGNSSSLMWAAIPVIAEAAVAPEFGPQVRELLYRTARSWGVSLRDRTVLEVCRVYGRVQPATALTRVRLIAEKVPAYWDETVLQALEDISGEPENTAVVLGTLVDWTQRKERGRRANVARLALCRLLGATDGPVPRVLAALDRGEAASDDLVRAWHAASYAGSEAGRALWAWFDALADTLGRPGGAFEVLREAAHGHDRVRLELVRWARRWKHAHTRRAPALEELLRTLSEGEETR</sequence>
<name>A0ABX8C9Q7_9ACTN</name>
<feature type="compositionally biased region" description="Basic and acidic residues" evidence="1">
    <location>
        <begin position="1"/>
        <end position="12"/>
    </location>
</feature>